<dbReference type="GO" id="GO:0015341">
    <property type="term" value="F:zinc efflux antiporter activity"/>
    <property type="evidence" value="ECO:0007669"/>
    <property type="project" value="TreeGrafter"/>
</dbReference>
<evidence type="ECO:0000256" key="15">
    <source>
        <dbReference type="ARBA" id="ARBA00072262"/>
    </source>
</evidence>
<comment type="subcellular location">
    <subcellularLocation>
        <location evidence="1">Cell membrane</location>
        <topology evidence="1">Multi-pass membrane protein</topology>
    </subcellularLocation>
</comment>
<keyword evidence="8 16" id="KW-1133">Transmembrane helix</keyword>
<keyword evidence="7" id="KW-0862">Zinc</keyword>
<evidence type="ECO:0000259" key="18">
    <source>
        <dbReference type="Pfam" id="PF16916"/>
    </source>
</evidence>
<evidence type="ECO:0000259" key="17">
    <source>
        <dbReference type="Pfam" id="PF01545"/>
    </source>
</evidence>
<dbReference type="GO" id="GO:0015093">
    <property type="term" value="F:ferrous iron transmembrane transporter activity"/>
    <property type="evidence" value="ECO:0007669"/>
    <property type="project" value="TreeGrafter"/>
</dbReference>
<dbReference type="SUPFAM" id="SSF160240">
    <property type="entry name" value="Cation efflux protein cytoplasmic domain-like"/>
    <property type="match status" value="1"/>
</dbReference>
<evidence type="ECO:0000256" key="13">
    <source>
        <dbReference type="ARBA" id="ARBA00062926"/>
    </source>
</evidence>
<protein>
    <recommendedName>
        <fullName evidence="15">Cation-efflux pump FieF</fullName>
    </recommendedName>
    <alternativeName>
        <fullName evidence="14">Protein p34</fullName>
    </alternativeName>
</protein>
<evidence type="ECO:0000256" key="2">
    <source>
        <dbReference type="ARBA" id="ARBA00010212"/>
    </source>
</evidence>
<comment type="catalytic activity">
    <reaction evidence="10">
        <text>Fe(2+)(in) + H(+)(out) = Fe(2+)(out) + H(+)(in)</text>
        <dbReference type="Rhea" id="RHEA:29439"/>
        <dbReference type="ChEBI" id="CHEBI:15378"/>
        <dbReference type="ChEBI" id="CHEBI:29033"/>
    </reaction>
</comment>
<evidence type="ECO:0000256" key="12">
    <source>
        <dbReference type="ARBA" id="ARBA00050984"/>
    </source>
</evidence>
<evidence type="ECO:0000256" key="10">
    <source>
        <dbReference type="ARBA" id="ARBA00035584"/>
    </source>
</evidence>
<reference evidence="19 20" key="1">
    <citation type="submission" date="2019-08" db="EMBL/GenBank/DDBJ databases">
        <title>Hyperibacter terrae gen. nov., sp. nov. and Hyperibacter viscosus sp. nov., two new members in the family Rhodospirillaceae isolated from the rhizosphere of Hypericum perforatum.</title>
        <authorList>
            <person name="Noviana Z."/>
        </authorList>
    </citation>
    <scope>NUCLEOTIDE SEQUENCE [LARGE SCALE GENOMIC DNA]</scope>
    <source>
        <strain evidence="19 20">R5959</strain>
    </source>
</reference>
<dbReference type="GO" id="GO:0006882">
    <property type="term" value="P:intracellular zinc ion homeostasis"/>
    <property type="evidence" value="ECO:0007669"/>
    <property type="project" value="TreeGrafter"/>
</dbReference>
<evidence type="ECO:0000256" key="14">
    <source>
        <dbReference type="ARBA" id="ARBA00068882"/>
    </source>
</evidence>
<keyword evidence="7" id="KW-0406">Ion transport</keyword>
<keyword evidence="3" id="KW-0813">Transport</keyword>
<accession>A0A5J6N4H6</accession>
<name>A0A5J6N4H6_9PROT</name>
<evidence type="ECO:0000256" key="9">
    <source>
        <dbReference type="ARBA" id="ARBA00023136"/>
    </source>
</evidence>
<organism evidence="19 20">
    <name type="scientific">Hypericibacter adhaerens</name>
    <dbReference type="NCBI Taxonomy" id="2602016"/>
    <lineage>
        <taxon>Bacteria</taxon>
        <taxon>Pseudomonadati</taxon>
        <taxon>Pseudomonadota</taxon>
        <taxon>Alphaproteobacteria</taxon>
        <taxon>Rhodospirillales</taxon>
        <taxon>Dongiaceae</taxon>
        <taxon>Hypericibacter</taxon>
    </lineage>
</organism>
<dbReference type="InterPro" id="IPR027470">
    <property type="entry name" value="Cation_efflux_CTD"/>
</dbReference>
<dbReference type="Gene3D" id="1.20.1510.10">
    <property type="entry name" value="Cation efflux protein transmembrane domain"/>
    <property type="match status" value="1"/>
</dbReference>
<dbReference type="AlphaFoldDB" id="A0A5J6N4H6"/>
<dbReference type="Pfam" id="PF16916">
    <property type="entry name" value="ZT_dimer"/>
    <property type="match status" value="1"/>
</dbReference>
<evidence type="ECO:0000313" key="19">
    <source>
        <dbReference type="EMBL" id="QEX23825.1"/>
    </source>
</evidence>
<feature type="domain" description="Cation efflux protein cytoplasmic" evidence="18">
    <location>
        <begin position="227"/>
        <end position="303"/>
    </location>
</feature>
<comment type="catalytic activity">
    <reaction evidence="12">
        <text>Cd(2+)(in) + H(+)(out) = Cd(2+)(out) + H(+)(in)</text>
        <dbReference type="Rhea" id="RHEA:28739"/>
        <dbReference type="ChEBI" id="CHEBI:15378"/>
        <dbReference type="ChEBI" id="CHEBI:48775"/>
    </reaction>
</comment>
<keyword evidence="4" id="KW-1003">Cell membrane</keyword>
<keyword evidence="5" id="KW-0408">Iron</keyword>
<dbReference type="InterPro" id="IPR002524">
    <property type="entry name" value="Cation_efflux"/>
</dbReference>
<keyword evidence="6 16" id="KW-0812">Transmembrane</keyword>
<evidence type="ECO:0000256" key="5">
    <source>
        <dbReference type="ARBA" id="ARBA00022496"/>
    </source>
</evidence>
<keyword evidence="5" id="KW-0410">Iron transport</keyword>
<dbReference type="GO" id="GO:0005886">
    <property type="term" value="C:plasma membrane"/>
    <property type="evidence" value="ECO:0007669"/>
    <property type="project" value="UniProtKB-SubCell"/>
</dbReference>
<dbReference type="KEGG" id="hadh:FRZ61_37640"/>
<feature type="transmembrane region" description="Helical" evidence="16">
    <location>
        <begin position="95"/>
        <end position="114"/>
    </location>
</feature>
<evidence type="ECO:0000256" key="11">
    <source>
        <dbReference type="ARBA" id="ARBA00047695"/>
    </source>
</evidence>
<dbReference type="InterPro" id="IPR050291">
    <property type="entry name" value="CDF_Transporter"/>
</dbReference>
<proteinExistence type="inferred from homology"/>
<evidence type="ECO:0000313" key="20">
    <source>
        <dbReference type="Proteomes" id="UP000325797"/>
    </source>
</evidence>
<comment type="catalytic activity">
    <reaction evidence="11">
        <text>Zn(2+)(in) + H(+)(out) = Zn(2+)(out) + H(+)(in)</text>
        <dbReference type="Rhea" id="RHEA:28839"/>
        <dbReference type="ChEBI" id="CHEBI:15378"/>
        <dbReference type="ChEBI" id="CHEBI:29105"/>
    </reaction>
</comment>
<evidence type="ECO:0000256" key="3">
    <source>
        <dbReference type="ARBA" id="ARBA00022448"/>
    </source>
</evidence>
<dbReference type="EMBL" id="CP042582">
    <property type="protein sequence ID" value="QEX23825.1"/>
    <property type="molecule type" value="Genomic_DNA"/>
</dbReference>
<dbReference type="InterPro" id="IPR027469">
    <property type="entry name" value="Cation_efflux_TMD_sf"/>
</dbReference>
<sequence length="313" mass="33927">MSSSDATAGLSNGPKLPPEAARLMRLATYASMATAVILILAKAVAYLLTDSVSMLSTLLDSLLDAAASLVNLLAVRHALTPADREHRFGHGKAEALSGLGQSAFIAGSALFLFFESAGRLVTPQPVVHGAVGIGVMLFSMAMTFVLVLFQRSVIRRTGSIAVSADSLHYVGDIAANLAVLAALVLSSQFGWERSDPIFAIGVAFYIILTAWQIARGSFDMLMDREMPDEERQQIRAIVMANPRVRNMHDLRTRRSGPHRFIQFHLEMDPAMRLTEAHELSDEVEAAVLKAFPTAEVIIHEDPEGVNEGRKTFG</sequence>
<dbReference type="Pfam" id="PF01545">
    <property type="entry name" value="Cation_efflux"/>
    <property type="match status" value="1"/>
</dbReference>
<feature type="transmembrane region" description="Helical" evidence="16">
    <location>
        <begin position="126"/>
        <end position="149"/>
    </location>
</feature>
<gene>
    <name evidence="19" type="ORF">FRZ61_37640</name>
</gene>
<keyword evidence="7" id="KW-0864">Zinc transport</keyword>
<evidence type="ECO:0000256" key="1">
    <source>
        <dbReference type="ARBA" id="ARBA00004651"/>
    </source>
</evidence>
<dbReference type="PANTHER" id="PTHR43840">
    <property type="entry name" value="MITOCHONDRIAL METAL TRANSPORTER 1-RELATED"/>
    <property type="match status" value="1"/>
</dbReference>
<dbReference type="GO" id="GO:0015086">
    <property type="term" value="F:cadmium ion transmembrane transporter activity"/>
    <property type="evidence" value="ECO:0007669"/>
    <property type="project" value="TreeGrafter"/>
</dbReference>
<evidence type="ECO:0000256" key="4">
    <source>
        <dbReference type="ARBA" id="ARBA00022475"/>
    </source>
</evidence>
<keyword evidence="20" id="KW-1185">Reference proteome</keyword>
<dbReference type="NCBIfam" id="TIGR01297">
    <property type="entry name" value="CDF"/>
    <property type="match status" value="1"/>
</dbReference>
<evidence type="ECO:0000256" key="8">
    <source>
        <dbReference type="ARBA" id="ARBA00022989"/>
    </source>
</evidence>
<feature type="transmembrane region" description="Helical" evidence="16">
    <location>
        <begin position="169"/>
        <end position="191"/>
    </location>
</feature>
<dbReference type="FunFam" id="3.30.70.1350:FF:000002">
    <property type="entry name" value="Ferrous-iron efflux pump FieF"/>
    <property type="match status" value="1"/>
</dbReference>
<dbReference type="OrthoDB" id="9806522at2"/>
<feature type="domain" description="Cation efflux protein transmembrane" evidence="17">
    <location>
        <begin position="30"/>
        <end position="222"/>
    </location>
</feature>
<evidence type="ECO:0000256" key="6">
    <source>
        <dbReference type="ARBA" id="ARBA00022692"/>
    </source>
</evidence>
<comment type="subunit">
    <text evidence="13">Homodimer. The subunits are held together in a parallel orientation through zinc binding at the interface of the cytoplasmic domains.</text>
</comment>
<dbReference type="PANTHER" id="PTHR43840:SF41">
    <property type="entry name" value="CATION-EFFLUX PUMP FIEF"/>
    <property type="match status" value="1"/>
</dbReference>
<feature type="transmembrane region" description="Helical" evidence="16">
    <location>
        <begin position="197"/>
        <end position="214"/>
    </location>
</feature>
<dbReference type="Gene3D" id="3.30.70.1350">
    <property type="entry name" value="Cation efflux protein, cytoplasmic domain"/>
    <property type="match status" value="1"/>
</dbReference>
<dbReference type="RefSeq" id="WP_151119161.1">
    <property type="nucleotide sequence ID" value="NZ_CP042582.1"/>
</dbReference>
<feature type="transmembrane region" description="Helical" evidence="16">
    <location>
        <begin position="26"/>
        <end position="48"/>
    </location>
</feature>
<dbReference type="Proteomes" id="UP000325797">
    <property type="component" value="Chromosome"/>
</dbReference>
<dbReference type="SUPFAM" id="SSF161111">
    <property type="entry name" value="Cation efflux protein transmembrane domain-like"/>
    <property type="match status" value="1"/>
</dbReference>
<keyword evidence="9 16" id="KW-0472">Membrane</keyword>
<dbReference type="InterPro" id="IPR036837">
    <property type="entry name" value="Cation_efflux_CTD_sf"/>
</dbReference>
<dbReference type="FunFam" id="1.20.1510.10:FF:000001">
    <property type="entry name" value="Ferrous-iron efflux pump FieF"/>
    <property type="match status" value="1"/>
</dbReference>
<dbReference type="InterPro" id="IPR058533">
    <property type="entry name" value="Cation_efflux_TM"/>
</dbReference>
<evidence type="ECO:0000256" key="16">
    <source>
        <dbReference type="SAM" id="Phobius"/>
    </source>
</evidence>
<evidence type="ECO:0000256" key="7">
    <source>
        <dbReference type="ARBA" id="ARBA00022906"/>
    </source>
</evidence>
<comment type="similarity">
    <text evidence="2">Belongs to the cation diffusion facilitator (CDF) transporter (TC 2.A.4) family. FieF subfamily.</text>
</comment>